<dbReference type="PANTHER" id="PTHR37691">
    <property type="entry name" value="BLR3518 PROTEIN"/>
    <property type="match status" value="1"/>
</dbReference>
<protein>
    <submittedName>
        <fullName evidence="2">Intracellular sulfur oxidation protein, DsrE/DsrF family</fullName>
    </submittedName>
</protein>
<dbReference type="Proteomes" id="UP000183649">
    <property type="component" value="Unassembled WGS sequence"/>
</dbReference>
<dbReference type="Gene3D" id="3.40.1260.10">
    <property type="entry name" value="DsrEFH-like"/>
    <property type="match status" value="1"/>
</dbReference>
<proteinExistence type="predicted"/>
<dbReference type="STRING" id="339866.GCA_001418255_00371"/>
<keyword evidence="3" id="KW-1185">Reference proteome</keyword>
<reference evidence="3" key="1">
    <citation type="submission" date="2015-08" db="EMBL/GenBank/DDBJ databases">
        <authorList>
            <person name="Varghese N."/>
        </authorList>
    </citation>
    <scope>NUCLEOTIDE SEQUENCE [LARGE SCALE GENOMIC DNA]</scope>
    <source>
        <strain evidence="3">DSM 18181</strain>
    </source>
</reference>
<organism evidence="2 3">
    <name type="scientific">Thiomonas bhubaneswarensis</name>
    <dbReference type="NCBI Taxonomy" id="339866"/>
    <lineage>
        <taxon>Bacteria</taxon>
        <taxon>Pseudomonadati</taxon>
        <taxon>Pseudomonadota</taxon>
        <taxon>Betaproteobacteria</taxon>
        <taxon>Burkholderiales</taxon>
        <taxon>Thiomonas</taxon>
    </lineage>
</organism>
<gene>
    <name evidence="2" type="ORF">Ga0061069_101373</name>
</gene>
<feature type="chain" id="PRO_5005504757" evidence="1">
    <location>
        <begin position="33"/>
        <end position="171"/>
    </location>
</feature>
<dbReference type="SUPFAM" id="SSF75169">
    <property type="entry name" value="DsrEFH-like"/>
    <property type="match status" value="1"/>
</dbReference>
<dbReference type="EMBL" id="CYHF01000001">
    <property type="protein sequence ID" value="CUA93825.1"/>
    <property type="molecule type" value="Genomic_DNA"/>
</dbReference>
<dbReference type="AlphaFoldDB" id="A0A0K6HSC8"/>
<accession>A0A0K6HSC8</accession>
<keyword evidence="1" id="KW-0732">Signal</keyword>
<dbReference type="PANTHER" id="PTHR37691:SF1">
    <property type="entry name" value="BLR3518 PROTEIN"/>
    <property type="match status" value="1"/>
</dbReference>
<name>A0A0K6HSC8_9BURK</name>
<sequence length="171" mass="18258">MVSKSLHPFITRLRGMALALALGLLGTGLAQAANPSMLNDFKFDAPTYIHKLPFAEAHVVMQVDGANPATWNLALNNAQNLLDYFGQEKVRIVIVAFGPGLKMLLKGSPVAGRIAAQNAEGVEFDACHNTMEAMAKKLGHLPVLVPSAVVVPAGVVRIMQLEKAGFAYIKP</sequence>
<evidence type="ECO:0000313" key="2">
    <source>
        <dbReference type="EMBL" id="CUA93825.1"/>
    </source>
</evidence>
<feature type="signal peptide" evidence="1">
    <location>
        <begin position="1"/>
        <end position="32"/>
    </location>
</feature>
<evidence type="ECO:0000313" key="3">
    <source>
        <dbReference type="Proteomes" id="UP000183649"/>
    </source>
</evidence>
<dbReference type="InterPro" id="IPR027396">
    <property type="entry name" value="DsrEFH-like"/>
</dbReference>
<evidence type="ECO:0000256" key="1">
    <source>
        <dbReference type="SAM" id="SignalP"/>
    </source>
</evidence>
<dbReference type="RefSeq" id="WP_055449308.1">
    <property type="nucleotide sequence ID" value="NZ_CYHF01000001.1"/>
</dbReference>